<feature type="transmembrane region" description="Helical" evidence="5">
    <location>
        <begin position="49"/>
        <end position="69"/>
    </location>
</feature>
<feature type="transmembrane region" description="Helical" evidence="5">
    <location>
        <begin position="20"/>
        <end position="37"/>
    </location>
</feature>
<dbReference type="Pfam" id="PF04479">
    <property type="entry name" value="RTA1"/>
    <property type="match status" value="1"/>
</dbReference>
<organism evidence="6 7">
    <name type="scientific">Dactylonectria macrodidyma</name>
    <dbReference type="NCBI Taxonomy" id="307937"/>
    <lineage>
        <taxon>Eukaryota</taxon>
        <taxon>Fungi</taxon>
        <taxon>Dikarya</taxon>
        <taxon>Ascomycota</taxon>
        <taxon>Pezizomycotina</taxon>
        <taxon>Sordariomycetes</taxon>
        <taxon>Hypocreomycetidae</taxon>
        <taxon>Hypocreales</taxon>
        <taxon>Nectriaceae</taxon>
        <taxon>Dactylonectria</taxon>
    </lineage>
</organism>
<feature type="transmembrane region" description="Helical" evidence="5">
    <location>
        <begin position="155"/>
        <end position="177"/>
    </location>
</feature>
<evidence type="ECO:0000313" key="6">
    <source>
        <dbReference type="EMBL" id="KAH7122845.1"/>
    </source>
</evidence>
<evidence type="ECO:0000256" key="4">
    <source>
        <dbReference type="ARBA" id="ARBA00023136"/>
    </source>
</evidence>
<evidence type="ECO:0000256" key="1">
    <source>
        <dbReference type="ARBA" id="ARBA00004141"/>
    </source>
</evidence>
<dbReference type="Proteomes" id="UP000738349">
    <property type="component" value="Unassembled WGS sequence"/>
</dbReference>
<keyword evidence="4 5" id="KW-0472">Membrane</keyword>
<dbReference type="OrthoDB" id="3358017at2759"/>
<dbReference type="EMBL" id="JAGMUV010000023">
    <property type="protein sequence ID" value="KAH7122845.1"/>
    <property type="molecule type" value="Genomic_DNA"/>
</dbReference>
<accession>A0A9P9DNP6</accession>
<dbReference type="InterPro" id="IPR007568">
    <property type="entry name" value="RTA1"/>
</dbReference>
<evidence type="ECO:0000313" key="7">
    <source>
        <dbReference type="Proteomes" id="UP000738349"/>
    </source>
</evidence>
<dbReference type="PANTHER" id="PTHR31465:SF13">
    <property type="entry name" value="RTA1 DOMAIN PROTEIN-RELATED"/>
    <property type="match status" value="1"/>
</dbReference>
<dbReference type="GO" id="GO:0016020">
    <property type="term" value="C:membrane"/>
    <property type="evidence" value="ECO:0007669"/>
    <property type="project" value="UniProtKB-SubCell"/>
</dbReference>
<evidence type="ECO:0000256" key="5">
    <source>
        <dbReference type="SAM" id="Phobius"/>
    </source>
</evidence>
<sequence length="340" mass="38653">MSNGKYVDGSYFFYAPNKGAAIFFLLAFLASGAFHVWQCVRYRCWKLTILFPFCCLLFTVGFTLRTYGAYHYDNLNIYIASVCIIYAAPPLLELQNYHILGRILYYVPYHSPLHPGRVLTTFGFISGVIESLNGWGASYSANQSLTDSEIETGHALIKTSLLLQIVVAVLFIALTAVFHRRCLANGIKNDRLSSPLLTLYVSICLILARTIFRVVEYFGVAKLRIGPGFDPMSMSPIIRYEWFFYVFEAAIMLINVLMFNVRHPRRYLPKSNKIYLAQDGVTEVDGPGFKDPRPFWLTLVDPFDIRGILSGQSKQDRFWETHDQGVPESEERVKSGAELV</sequence>
<proteinExistence type="predicted"/>
<protein>
    <submittedName>
        <fullName evidence="6">RTA1 like protein-domain-containing protein</fullName>
    </submittedName>
</protein>
<evidence type="ECO:0000256" key="2">
    <source>
        <dbReference type="ARBA" id="ARBA00022692"/>
    </source>
</evidence>
<keyword evidence="7" id="KW-1185">Reference proteome</keyword>
<comment type="subcellular location">
    <subcellularLocation>
        <location evidence="1">Membrane</location>
        <topology evidence="1">Multi-pass membrane protein</topology>
    </subcellularLocation>
</comment>
<keyword evidence="2 5" id="KW-0812">Transmembrane</keyword>
<gene>
    <name evidence="6" type="ORF">EDB81DRAFT_890556</name>
</gene>
<feature type="transmembrane region" description="Helical" evidence="5">
    <location>
        <begin position="242"/>
        <end position="261"/>
    </location>
</feature>
<keyword evidence="3 5" id="KW-1133">Transmembrane helix</keyword>
<dbReference type="PANTHER" id="PTHR31465">
    <property type="entry name" value="PROTEIN RTA1-RELATED"/>
    <property type="match status" value="1"/>
</dbReference>
<dbReference type="AlphaFoldDB" id="A0A9P9DNP6"/>
<feature type="transmembrane region" description="Helical" evidence="5">
    <location>
        <begin position="197"/>
        <end position="215"/>
    </location>
</feature>
<evidence type="ECO:0000256" key="3">
    <source>
        <dbReference type="ARBA" id="ARBA00022989"/>
    </source>
</evidence>
<comment type="caution">
    <text evidence="6">The sequence shown here is derived from an EMBL/GenBank/DDBJ whole genome shotgun (WGS) entry which is preliminary data.</text>
</comment>
<reference evidence="6" key="1">
    <citation type="journal article" date="2021" name="Nat. Commun.">
        <title>Genetic determinants of endophytism in the Arabidopsis root mycobiome.</title>
        <authorList>
            <person name="Mesny F."/>
            <person name="Miyauchi S."/>
            <person name="Thiergart T."/>
            <person name="Pickel B."/>
            <person name="Atanasova L."/>
            <person name="Karlsson M."/>
            <person name="Huettel B."/>
            <person name="Barry K.W."/>
            <person name="Haridas S."/>
            <person name="Chen C."/>
            <person name="Bauer D."/>
            <person name="Andreopoulos W."/>
            <person name="Pangilinan J."/>
            <person name="LaButti K."/>
            <person name="Riley R."/>
            <person name="Lipzen A."/>
            <person name="Clum A."/>
            <person name="Drula E."/>
            <person name="Henrissat B."/>
            <person name="Kohler A."/>
            <person name="Grigoriev I.V."/>
            <person name="Martin F.M."/>
            <person name="Hacquard S."/>
        </authorList>
    </citation>
    <scope>NUCLEOTIDE SEQUENCE</scope>
    <source>
        <strain evidence="6">MPI-CAGE-AT-0147</strain>
    </source>
</reference>
<name>A0A9P9DNP6_9HYPO</name>